<evidence type="ECO:0000313" key="2">
    <source>
        <dbReference type="EMBL" id="GFY21145.1"/>
    </source>
</evidence>
<protein>
    <submittedName>
        <fullName evidence="2">Uncharacterized protein</fullName>
    </submittedName>
</protein>
<sequence>MCITLSAKRVFRSTSARTHNSTRKQHRSRAYGPNPSTTVDTLGSLKTHCVERRMRVKFVTNSSRWCGSLKSQVSAQVSSSLFDSGSQLRGFLPISLVNL</sequence>
<comment type="caution">
    <text evidence="2">The sequence shown here is derived from an EMBL/GenBank/DDBJ whole genome shotgun (WGS) entry which is preliminary data.</text>
</comment>
<name>A0A8X6T028_TRICX</name>
<dbReference type="Proteomes" id="UP000887159">
    <property type="component" value="Unassembled WGS sequence"/>
</dbReference>
<organism evidence="2 3">
    <name type="scientific">Trichonephila clavipes</name>
    <name type="common">Golden silk orbweaver</name>
    <name type="synonym">Nephila clavipes</name>
    <dbReference type="NCBI Taxonomy" id="2585209"/>
    <lineage>
        <taxon>Eukaryota</taxon>
        <taxon>Metazoa</taxon>
        <taxon>Ecdysozoa</taxon>
        <taxon>Arthropoda</taxon>
        <taxon>Chelicerata</taxon>
        <taxon>Arachnida</taxon>
        <taxon>Araneae</taxon>
        <taxon>Araneomorphae</taxon>
        <taxon>Entelegynae</taxon>
        <taxon>Araneoidea</taxon>
        <taxon>Nephilidae</taxon>
        <taxon>Trichonephila</taxon>
    </lineage>
</organism>
<keyword evidence="3" id="KW-1185">Reference proteome</keyword>
<feature type="compositionally biased region" description="Basic residues" evidence="1">
    <location>
        <begin position="20"/>
        <end position="29"/>
    </location>
</feature>
<gene>
    <name evidence="2" type="ORF">TNCV_3991891</name>
</gene>
<dbReference type="AlphaFoldDB" id="A0A8X6T028"/>
<accession>A0A8X6T028</accession>
<evidence type="ECO:0000256" key="1">
    <source>
        <dbReference type="SAM" id="MobiDB-lite"/>
    </source>
</evidence>
<evidence type="ECO:0000313" key="3">
    <source>
        <dbReference type="Proteomes" id="UP000887159"/>
    </source>
</evidence>
<reference evidence="2" key="1">
    <citation type="submission" date="2020-08" db="EMBL/GenBank/DDBJ databases">
        <title>Multicomponent nature underlies the extraordinary mechanical properties of spider dragline silk.</title>
        <authorList>
            <person name="Kono N."/>
            <person name="Nakamura H."/>
            <person name="Mori M."/>
            <person name="Yoshida Y."/>
            <person name="Ohtoshi R."/>
            <person name="Malay A.D."/>
            <person name="Moran D.A.P."/>
            <person name="Tomita M."/>
            <person name="Numata K."/>
            <person name="Arakawa K."/>
        </authorList>
    </citation>
    <scope>NUCLEOTIDE SEQUENCE</scope>
</reference>
<proteinExistence type="predicted"/>
<feature type="region of interest" description="Disordered" evidence="1">
    <location>
        <begin position="14"/>
        <end position="37"/>
    </location>
</feature>
<dbReference type="EMBL" id="BMAU01021357">
    <property type="protein sequence ID" value="GFY21145.1"/>
    <property type="molecule type" value="Genomic_DNA"/>
</dbReference>